<dbReference type="SUPFAM" id="SSF75304">
    <property type="entry name" value="Amidase signature (AS) enzymes"/>
    <property type="match status" value="1"/>
</dbReference>
<evidence type="ECO:0000256" key="1">
    <source>
        <dbReference type="ARBA" id="ARBA00003871"/>
    </source>
</evidence>
<name>A0A6A7Y7S1_9HYPH</name>
<sequence>MTHIDIRGLSALQIGSLIQSGLLDAEHAAEMVLAAIETADPAIFTRVTAGRALTEAREASRRIRAGRARGPLDGVPLAWKDLFDLEGLATTAGSKILADAAPATADAAVVARLKSAGMVSVGRVNMTEFAFSGLGLNPHYGTPANPHSANAPRIPGGSSSGSAVAVAAGIVPISIGTDTGGSVRIPAAFNGIVGFKATSGRHPMEGVYPLATSLDSLGVFARTVEDAVAVDAAMLGRVASPVVRGTVAGATLVVPTNVVFDRAEPEIVAAFDAAIARLEAAGAVIRRQAIPAFDEILALYAEHGPLVTAEAYAHLMPFLQGPAAAGMDRRVVARAGLGANITMPGYIALLAARRRIVETFRRTFAGAFLVYPTVPHVAPPIAALEADDDLFVATNVLTLRNTMLGNFLDVCGVSLPCGTDHAGLPAGFLVTGVPGADEDLLSFALAAEPIVRAPEATK</sequence>
<proteinExistence type="predicted"/>
<dbReference type="Proteomes" id="UP000332515">
    <property type="component" value="Unassembled WGS sequence"/>
</dbReference>
<dbReference type="Gene3D" id="3.90.1300.10">
    <property type="entry name" value="Amidase signature (AS) domain"/>
    <property type="match status" value="1"/>
</dbReference>
<organism evidence="4 5">
    <name type="scientific">Segnochrobactrum spirostomi</name>
    <dbReference type="NCBI Taxonomy" id="2608987"/>
    <lineage>
        <taxon>Bacteria</taxon>
        <taxon>Pseudomonadati</taxon>
        <taxon>Pseudomonadota</taxon>
        <taxon>Alphaproteobacteria</taxon>
        <taxon>Hyphomicrobiales</taxon>
        <taxon>Segnochrobactraceae</taxon>
        <taxon>Segnochrobactrum</taxon>
    </lineage>
</organism>
<evidence type="ECO:0000259" key="3">
    <source>
        <dbReference type="Pfam" id="PF01425"/>
    </source>
</evidence>
<dbReference type="InterPro" id="IPR023631">
    <property type="entry name" value="Amidase_dom"/>
</dbReference>
<gene>
    <name evidence="4" type="ORF">F0357_22235</name>
</gene>
<evidence type="ECO:0000313" key="4">
    <source>
        <dbReference type="EMBL" id="MQT15323.1"/>
    </source>
</evidence>
<keyword evidence="5" id="KW-1185">Reference proteome</keyword>
<reference evidence="4 5" key="1">
    <citation type="submission" date="2019-09" db="EMBL/GenBank/DDBJ databases">
        <title>Segnochrobactrum spirostomi gen. nov., sp. nov., isolated from the ciliate Spirostomum cf. yagiui and description of a novel family, Segnochrobactraceae fam. nov. within the order Rhizobiales of the class Alphaproteobacteria.</title>
        <authorList>
            <person name="Akter S."/>
            <person name="Shazib S.U.A."/>
            <person name="Shin M.K."/>
        </authorList>
    </citation>
    <scope>NUCLEOTIDE SEQUENCE [LARGE SCALE GENOMIC DNA]</scope>
    <source>
        <strain evidence="4 5">Sp-1</strain>
    </source>
</reference>
<comment type="function">
    <text evidence="1">Hydrolyzes indole-3-acetamide (IAM) into indole-3-acetic acid (IAA).</text>
</comment>
<comment type="caution">
    <text evidence="4">The sequence shown here is derived from an EMBL/GenBank/DDBJ whole genome shotgun (WGS) entry which is preliminary data.</text>
</comment>
<protein>
    <recommendedName>
        <fullName evidence="2">Indoleacetamide hydrolase</fullName>
    </recommendedName>
</protein>
<dbReference type="RefSeq" id="WP_153490293.1">
    <property type="nucleotide sequence ID" value="NZ_VWNA01000003.1"/>
</dbReference>
<dbReference type="AlphaFoldDB" id="A0A6A7Y7S1"/>
<dbReference type="InterPro" id="IPR036928">
    <property type="entry name" value="AS_sf"/>
</dbReference>
<dbReference type="InterPro" id="IPR020556">
    <property type="entry name" value="Amidase_CS"/>
</dbReference>
<dbReference type="PANTHER" id="PTHR11895">
    <property type="entry name" value="TRANSAMIDASE"/>
    <property type="match status" value="1"/>
</dbReference>
<dbReference type="Pfam" id="PF01425">
    <property type="entry name" value="Amidase"/>
    <property type="match status" value="1"/>
</dbReference>
<dbReference type="InterPro" id="IPR000120">
    <property type="entry name" value="Amidase"/>
</dbReference>
<dbReference type="GO" id="GO:0016787">
    <property type="term" value="F:hydrolase activity"/>
    <property type="evidence" value="ECO:0007669"/>
    <property type="project" value="UniProtKB-KW"/>
</dbReference>
<dbReference type="PROSITE" id="PS00571">
    <property type="entry name" value="AMIDASES"/>
    <property type="match status" value="1"/>
</dbReference>
<feature type="domain" description="Amidase" evidence="3">
    <location>
        <begin position="30"/>
        <end position="441"/>
    </location>
</feature>
<evidence type="ECO:0000256" key="2">
    <source>
        <dbReference type="ARBA" id="ARBA00021874"/>
    </source>
</evidence>
<dbReference type="PANTHER" id="PTHR11895:SF176">
    <property type="entry name" value="AMIDASE AMID-RELATED"/>
    <property type="match status" value="1"/>
</dbReference>
<dbReference type="EMBL" id="VWNA01000003">
    <property type="protein sequence ID" value="MQT15323.1"/>
    <property type="molecule type" value="Genomic_DNA"/>
</dbReference>
<evidence type="ECO:0000313" key="5">
    <source>
        <dbReference type="Proteomes" id="UP000332515"/>
    </source>
</evidence>
<accession>A0A6A7Y7S1</accession>
<keyword evidence="4" id="KW-0378">Hydrolase</keyword>
<dbReference type="NCBIfam" id="NF004766">
    <property type="entry name" value="PRK06102.1"/>
    <property type="match status" value="1"/>
</dbReference>